<keyword evidence="1" id="KW-0472">Membrane</keyword>
<keyword evidence="1" id="KW-1133">Transmembrane helix</keyword>
<sequence>MSPVNCTTYPPLQANQDISGIGVLTNFLATAYLTLICCIAKYVLDRKRATSTRKHRLKRWSLALETTIISFSDQQVITGISIIIGGLSQLEWGLAVYHFQAVGNLAWFSTMTHILTLTVMRDKMRSNKTIRVLRIVLMGCLAVLLIFVMAPMGYLTSTAGQGGFIPDDVANGTYIGPIPLEFPAWCLYHPSVAWKSEKGGLIDHTGSAGYNLAYSLITLGVVVYSYTSRVLLLFPGLVSRSMLRIPTGQPWALMESKMEALQTVQTTTRKRFLGKAAWLGHRLLFSFYIFLVSGAELYTSKIWELTWLSMALFWGTIRIFVSRFDYYQQFIPTYDVSGQFRPDVISQAISQENIWGFGQVVALGLLVLPFISFFGTFLFPFHISTPFHTWSCF</sequence>
<evidence type="ECO:0000313" key="2">
    <source>
        <dbReference type="EMBL" id="PMD22504.1"/>
    </source>
</evidence>
<feature type="transmembrane region" description="Helical" evidence="1">
    <location>
        <begin position="20"/>
        <end position="44"/>
    </location>
</feature>
<gene>
    <name evidence="2" type="ORF">NA56DRAFT_570384</name>
</gene>
<feature type="transmembrane region" description="Helical" evidence="1">
    <location>
        <begin position="132"/>
        <end position="154"/>
    </location>
</feature>
<evidence type="ECO:0000256" key="1">
    <source>
        <dbReference type="SAM" id="Phobius"/>
    </source>
</evidence>
<feature type="transmembrane region" description="Helical" evidence="1">
    <location>
        <begin position="212"/>
        <end position="234"/>
    </location>
</feature>
<accession>A0A2J6Q8D6</accession>
<dbReference type="InterPro" id="IPR053018">
    <property type="entry name" value="Elsinochrome_Biosynth-Asso"/>
</dbReference>
<dbReference type="PANTHER" id="PTHR37577:SF1">
    <property type="entry name" value="INTEGRAL MEMBRANE PROTEIN"/>
    <property type="match status" value="1"/>
</dbReference>
<protein>
    <submittedName>
        <fullName evidence="2">Uncharacterized protein</fullName>
    </submittedName>
</protein>
<reference evidence="2 3" key="1">
    <citation type="submission" date="2016-05" db="EMBL/GenBank/DDBJ databases">
        <title>A degradative enzymes factory behind the ericoid mycorrhizal symbiosis.</title>
        <authorList>
            <consortium name="DOE Joint Genome Institute"/>
            <person name="Martino E."/>
            <person name="Morin E."/>
            <person name="Grelet G."/>
            <person name="Kuo A."/>
            <person name="Kohler A."/>
            <person name="Daghino S."/>
            <person name="Barry K."/>
            <person name="Choi C."/>
            <person name="Cichocki N."/>
            <person name="Clum A."/>
            <person name="Copeland A."/>
            <person name="Hainaut M."/>
            <person name="Haridas S."/>
            <person name="Labutti K."/>
            <person name="Lindquist E."/>
            <person name="Lipzen A."/>
            <person name="Khouja H.-R."/>
            <person name="Murat C."/>
            <person name="Ohm R."/>
            <person name="Olson A."/>
            <person name="Spatafora J."/>
            <person name="Veneault-Fourrey C."/>
            <person name="Henrissat B."/>
            <person name="Grigoriev I."/>
            <person name="Martin F."/>
            <person name="Perotto S."/>
        </authorList>
    </citation>
    <scope>NUCLEOTIDE SEQUENCE [LARGE SCALE GENOMIC DNA]</scope>
    <source>
        <strain evidence="2 3">UAMH 7357</strain>
    </source>
</reference>
<dbReference type="PANTHER" id="PTHR37577">
    <property type="entry name" value="INTEGRAL MEMBRANE PROTEIN"/>
    <property type="match status" value="1"/>
</dbReference>
<feature type="transmembrane region" description="Helical" evidence="1">
    <location>
        <begin position="64"/>
        <end position="87"/>
    </location>
</feature>
<feature type="transmembrane region" description="Helical" evidence="1">
    <location>
        <begin position="305"/>
        <end position="321"/>
    </location>
</feature>
<keyword evidence="1" id="KW-0812">Transmembrane</keyword>
<evidence type="ECO:0000313" key="3">
    <source>
        <dbReference type="Proteomes" id="UP000235672"/>
    </source>
</evidence>
<dbReference type="OrthoDB" id="5427664at2759"/>
<keyword evidence="3" id="KW-1185">Reference proteome</keyword>
<feature type="transmembrane region" description="Helical" evidence="1">
    <location>
        <begin position="279"/>
        <end position="299"/>
    </location>
</feature>
<dbReference type="AlphaFoldDB" id="A0A2J6Q8D6"/>
<name>A0A2J6Q8D6_9HELO</name>
<dbReference type="EMBL" id="KZ613477">
    <property type="protein sequence ID" value="PMD22504.1"/>
    <property type="molecule type" value="Genomic_DNA"/>
</dbReference>
<dbReference type="STRING" id="1745343.A0A2J6Q8D6"/>
<feature type="transmembrane region" description="Helical" evidence="1">
    <location>
        <begin position="99"/>
        <end position="120"/>
    </location>
</feature>
<proteinExistence type="predicted"/>
<dbReference type="Proteomes" id="UP000235672">
    <property type="component" value="Unassembled WGS sequence"/>
</dbReference>
<organism evidence="2 3">
    <name type="scientific">Hyaloscypha hepaticicola</name>
    <dbReference type="NCBI Taxonomy" id="2082293"/>
    <lineage>
        <taxon>Eukaryota</taxon>
        <taxon>Fungi</taxon>
        <taxon>Dikarya</taxon>
        <taxon>Ascomycota</taxon>
        <taxon>Pezizomycotina</taxon>
        <taxon>Leotiomycetes</taxon>
        <taxon>Helotiales</taxon>
        <taxon>Hyaloscyphaceae</taxon>
        <taxon>Hyaloscypha</taxon>
    </lineage>
</organism>
<feature type="transmembrane region" description="Helical" evidence="1">
    <location>
        <begin position="360"/>
        <end position="383"/>
    </location>
</feature>